<comment type="caution">
    <text evidence="2">The sequence shown here is derived from an EMBL/GenBank/DDBJ whole genome shotgun (WGS) entry which is preliminary data.</text>
</comment>
<reference evidence="2" key="1">
    <citation type="journal article" date="2019" name="bioRxiv">
        <title>The Genome of the Zebra Mussel, Dreissena polymorpha: A Resource for Invasive Species Research.</title>
        <authorList>
            <person name="McCartney M.A."/>
            <person name="Auch B."/>
            <person name="Kono T."/>
            <person name="Mallez S."/>
            <person name="Zhang Y."/>
            <person name="Obille A."/>
            <person name="Becker A."/>
            <person name="Abrahante J.E."/>
            <person name="Garbe J."/>
            <person name="Badalamenti J.P."/>
            <person name="Herman A."/>
            <person name="Mangelson H."/>
            <person name="Liachko I."/>
            <person name="Sullivan S."/>
            <person name="Sone E.D."/>
            <person name="Koren S."/>
            <person name="Silverstein K.A.T."/>
            <person name="Beckman K.B."/>
            <person name="Gohl D.M."/>
        </authorList>
    </citation>
    <scope>NUCLEOTIDE SEQUENCE</scope>
    <source>
        <strain evidence="2">Duluth1</strain>
        <tissue evidence="2">Whole animal</tissue>
    </source>
</reference>
<dbReference type="EMBL" id="JAIWYP010000003">
    <property type="protein sequence ID" value="KAH3844557.1"/>
    <property type="molecule type" value="Genomic_DNA"/>
</dbReference>
<organism evidence="2 3">
    <name type="scientific">Dreissena polymorpha</name>
    <name type="common">Zebra mussel</name>
    <name type="synonym">Mytilus polymorpha</name>
    <dbReference type="NCBI Taxonomy" id="45954"/>
    <lineage>
        <taxon>Eukaryota</taxon>
        <taxon>Metazoa</taxon>
        <taxon>Spiralia</taxon>
        <taxon>Lophotrochozoa</taxon>
        <taxon>Mollusca</taxon>
        <taxon>Bivalvia</taxon>
        <taxon>Autobranchia</taxon>
        <taxon>Heteroconchia</taxon>
        <taxon>Euheterodonta</taxon>
        <taxon>Imparidentia</taxon>
        <taxon>Neoheterodontei</taxon>
        <taxon>Myida</taxon>
        <taxon>Dreissenoidea</taxon>
        <taxon>Dreissenidae</taxon>
        <taxon>Dreissena</taxon>
    </lineage>
</organism>
<sequence length="111" mass="12682">MQQLEDGEDDGDDGEGSESGESELKPQVIASGSIRGSLIHAPQRRSDEKMYNMSTNARFCSRIPDITRSGRNQKAIWDLQEKLSHLRLKYEKGIQQHRKLEDGQNMPLHFQ</sequence>
<name>A0A9D4KSK1_DREPO</name>
<dbReference type="AlphaFoldDB" id="A0A9D4KSK1"/>
<protein>
    <submittedName>
        <fullName evidence="2">Uncharacterized protein</fullName>
    </submittedName>
</protein>
<gene>
    <name evidence="2" type="ORF">DPMN_086816</name>
</gene>
<evidence type="ECO:0000256" key="1">
    <source>
        <dbReference type="SAM" id="MobiDB-lite"/>
    </source>
</evidence>
<reference evidence="2" key="2">
    <citation type="submission" date="2020-11" db="EMBL/GenBank/DDBJ databases">
        <authorList>
            <person name="McCartney M.A."/>
            <person name="Auch B."/>
            <person name="Kono T."/>
            <person name="Mallez S."/>
            <person name="Becker A."/>
            <person name="Gohl D.M."/>
            <person name="Silverstein K.A.T."/>
            <person name="Koren S."/>
            <person name="Bechman K.B."/>
            <person name="Herman A."/>
            <person name="Abrahante J.E."/>
            <person name="Garbe J."/>
        </authorList>
    </citation>
    <scope>NUCLEOTIDE SEQUENCE</scope>
    <source>
        <strain evidence="2">Duluth1</strain>
        <tissue evidence="2">Whole animal</tissue>
    </source>
</reference>
<keyword evidence="3" id="KW-1185">Reference proteome</keyword>
<accession>A0A9D4KSK1</accession>
<feature type="compositionally biased region" description="Acidic residues" evidence="1">
    <location>
        <begin position="1"/>
        <end position="21"/>
    </location>
</feature>
<feature type="region of interest" description="Disordered" evidence="1">
    <location>
        <begin position="1"/>
        <end position="49"/>
    </location>
</feature>
<evidence type="ECO:0000313" key="3">
    <source>
        <dbReference type="Proteomes" id="UP000828390"/>
    </source>
</evidence>
<proteinExistence type="predicted"/>
<evidence type="ECO:0000313" key="2">
    <source>
        <dbReference type="EMBL" id="KAH3844557.1"/>
    </source>
</evidence>
<dbReference type="Proteomes" id="UP000828390">
    <property type="component" value="Unassembled WGS sequence"/>
</dbReference>